<dbReference type="InterPro" id="IPR022953">
    <property type="entry name" value="ATP_PFK"/>
</dbReference>
<evidence type="ECO:0000256" key="3">
    <source>
        <dbReference type="ARBA" id="ARBA00022490"/>
    </source>
</evidence>
<keyword evidence="7" id="KW-0460">Magnesium</keyword>
<evidence type="ECO:0000256" key="7">
    <source>
        <dbReference type="ARBA" id="ARBA00022842"/>
    </source>
</evidence>
<protein>
    <submittedName>
        <fullName evidence="10">Pyrophosphate--fructose 6-phosphate 1-phosphotransferase</fullName>
        <ecNumber evidence="10">2.7.1.90</ecNumber>
    </submittedName>
</protein>
<evidence type="ECO:0000256" key="6">
    <source>
        <dbReference type="ARBA" id="ARBA00022777"/>
    </source>
</evidence>
<keyword evidence="4 10" id="KW-0808">Transferase</keyword>
<dbReference type="GO" id="GO:0046872">
    <property type="term" value="F:metal ion binding"/>
    <property type="evidence" value="ECO:0007669"/>
    <property type="project" value="UniProtKB-KW"/>
</dbReference>
<dbReference type="GO" id="GO:0006002">
    <property type="term" value="P:fructose 6-phosphate metabolic process"/>
    <property type="evidence" value="ECO:0007669"/>
    <property type="project" value="InterPro"/>
</dbReference>
<gene>
    <name evidence="10" type="primary">pfp_36</name>
    <name evidence="10" type="ORF">SDC9_150840</name>
</gene>
<dbReference type="GO" id="GO:0048029">
    <property type="term" value="F:monosaccharide binding"/>
    <property type="evidence" value="ECO:0007669"/>
    <property type="project" value="TreeGrafter"/>
</dbReference>
<evidence type="ECO:0000259" key="9">
    <source>
        <dbReference type="Pfam" id="PF00365"/>
    </source>
</evidence>
<dbReference type="PANTHER" id="PTHR13697:SF52">
    <property type="entry name" value="ATP-DEPENDENT 6-PHOSPHOFRUCTOKINASE 3"/>
    <property type="match status" value="1"/>
</dbReference>
<evidence type="ECO:0000256" key="4">
    <source>
        <dbReference type="ARBA" id="ARBA00022679"/>
    </source>
</evidence>
<sequence>MGRDAGWLTLHAGIASGADVILIPEIPYDLNSVAETIERRKKQGRSYSILAVAEGAVAKGDHLLSEEERRALKERSEYPTISYRIAKELQALTGQQTRVTIPGHYQRGGPPCPYDRVLATRFGTGAAKLIMQKKYGYMVAMQNEEIVPVPLEEAASKTKFLPVEHPLIQAARDVGTGFGD</sequence>
<dbReference type="InterPro" id="IPR015912">
    <property type="entry name" value="Phosphofructokinase_CS"/>
</dbReference>
<accession>A0A645ER34</accession>
<dbReference type="EMBL" id="VSSQ01049535">
    <property type="protein sequence ID" value="MPN03609.1"/>
    <property type="molecule type" value="Genomic_DNA"/>
</dbReference>
<evidence type="ECO:0000256" key="8">
    <source>
        <dbReference type="ARBA" id="ARBA00023152"/>
    </source>
</evidence>
<dbReference type="GO" id="GO:0047334">
    <property type="term" value="F:diphosphate-fructose-6-phosphate 1-phosphotransferase activity"/>
    <property type="evidence" value="ECO:0007669"/>
    <property type="project" value="UniProtKB-EC"/>
</dbReference>
<dbReference type="SUPFAM" id="SSF53784">
    <property type="entry name" value="Phosphofructokinase"/>
    <property type="match status" value="1"/>
</dbReference>
<dbReference type="UniPathway" id="UPA00109">
    <property type="reaction ID" value="UER00182"/>
</dbReference>
<reference evidence="10" key="1">
    <citation type="submission" date="2019-08" db="EMBL/GenBank/DDBJ databases">
        <authorList>
            <person name="Kucharzyk K."/>
            <person name="Murdoch R.W."/>
            <person name="Higgins S."/>
            <person name="Loffler F."/>
        </authorList>
    </citation>
    <scope>NUCLEOTIDE SEQUENCE</scope>
</reference>
<comment type="pathway">
    <text evidence="2">Carbohydrate degradation; glycolysis; D-glyceraldehyde 3-phosphate and glycerone phosphate from D-glucose: step 3/4.</text>
</comment>
<dbReference type="PROSITE" id="PS00433">
    <property type="entry name" value="PHOSPHOFRUCTOKINASE"/>
    <property type="match status" value="1"/>
</dbReference>
<dbReference type="InterPro" id="IPR035966">
    <property type="entry name" value="PKF_sf"/>
</dbReference>
<dbReference type="GO" id="GO:0003872">
    <property type="term" value="F:6-phosphofructokinase activity"/>
    <property type="evidence" value="ECO:0007669"/>
    <property type="project" value="InterPro"/>
</dbReference>
<dbReference type="GO" id="GO:0070095">
    <property type="term" value="F:fructose-6-phosphate binding"/>
    <property type="evidence" value="ECO:0007669"/>
    <property type="project" value="TreeGrafter"/>
</dbReference>
<dbReference type="Gene3D" id="3.40.50.460">
    <property type="entry name" value="Phosphofructokinase domain"/>
    <property type="match status" value="1"/>
</dbReference>
<evidence type="ECO:0000256" key="1">
    <source>
        <dbReference type="ARBA" id="ARBA00001946"/>
    </source>
</evidence>
<dbReference type="GO" id="GO:0030388">
    <property type="term" value="P:fructose 1,6-bisphosphate metabolic process"/>
    <property type="evidence" value="ECO:0007669"/>
    <property type="project" value="TreeGrafter"/>
</dbReference>
<proteinExistence type="predicted"/>
<keyword evidence="3" id="KW-0963">Cytoplasm</keyword>
<dbReference type="PRINTS" id="PR00476">
    <property type="entry name" value="PHFRCTKINASE"/>
</dbReference>
<comment type="caution">
    <text evidence="10">The sequence shown here is derived from an EMBL/GenBank/DDBJ whole genome shotgun (WGS) entry which is preliminary data.</text>
</comment>
<dbReference type="GO" id="GO:0016208">
    <property type="term" value="F:AMP binding"/>
    <property type="evidence" value="ECO:0007669"/>
    <property type="project" value="TreeGrafter"/>
</dbReference>
<dbReference type="InterPro" id="IPR000023">
    <property type="entry name" value="Phosphofructokinase_dom"/>
</dbReference>
<keyword evidence="5" id="KW-0479">Metal-binding</keyword>
<keyword evidence="8" id="KW-0324">Glycolysis</keyword>
<comment type="cofactor">
    <cofactor evidence="1">
        <name>Mg(2+)</name>
        <dbReference type="ChEBI" id="CHEBI:18420"/>
    </cofactor>
</comment>
<evidence type="ECO:0000313" key="10">
    <source>
        <dbReference type="EMBL" id="MPN03609.1"/>
    </source>
</evidence>
<feature type="domain" description="Phosphofructokinase" evidence="9">
    <location>
        <begin position="1"/>
        <end position="130"/>
    </location>
</feature>
<dbReference type="GO" id="GO:0005945">
    <property type="term" value="C:6-phosphofructokinase complex"/>
    <property type="evidence" value="ECO:0007669"/>
    <property type="project" value="TreeGrafter"/>
</dbReference>
<dbReference type="PANTHER" id="PTHR13697">
    <property type="entry name" value="PHOSPHOFRUCTOKINASE"/>
    <property type="match status" value="1"/>
</dbReference>
<dbReference type="Gene3D" id="3.40.50.450">
    <property type="match status" value="1"/>
</dbReference>
<dbReference type="AlphaFoldDB" id="A0A645ER34"/>
<keyword evidence="6" id="KW-0418">Kinase</keyword>
<name>A0A645ER34_9ZZZZ</name>
<dbReference type="GO" id="GO:0042802">
    <property type="term" value="F:identical protein binding"/>
    <property type="evidence" value="ECO:0007669"/>
    <property type="project" value="TreeGrafter"/>
</dbReference>
<evidence type="ECO:0000256" key="5">
    <source>
        <dbReference type="ARBA" id="ARBA00022723"/>
    </source>
</evidence>
<dbReference type="GO" id="GO:0061621">
    <property type="term" value="P:canonical glycolysis"/>
    <property type="evidence" value="ECO:0007669"/>
    <property type="project" value="TreeGrafter"/>
</dbReference>
<organism evidence="10">
    <name type="scientific">bioreactor metagenome</name>
    <dbReference type="NCBI Taxonomy" id="1076179"/>
    <lineage>
        <taxon>unclassified sequences</taxon>
        <taxon>metagenomes</taxon>
        <taxon>ecological metagenomes</taxon>
    </lineage>
</organism>
<dbReference type="GO" id="GO:0005524">
    <property type="term" value="F:ATP binding"/>
    <property type="evidence" value="ECO:0007669"/>
    <property type="project" value="TreeGrafter"/>
</dbReference>
<dbReference type="EC" id="2.7.1.90" evidence="10"/>
<dbReference type="Pfam" id="PF00365">
    <property type="entry name" value="PFK"/>
    <property type="match status" value="1"/>
</dbReference>
<evidence type="ECO:0000256" key="2">
    <source>
        <dbReference type="ARBA" id="ARBA00004679"/>
    </source>
</evidence>